<proteinExistence type="inferred from homology"/>
<dbReference type="FunFam" id="3.40.50.300:FF:000016">
    <property type="entry name" value="Oligopeptide ABC transporter ATP-binding component"/>
    <property type="match status" value="1"/>
</dbReference>
<evidence type="ECO:0000259" key="5">
    <source>
        <dbReference type="PROSITE" id="PS50893"/>
    </source>
</evidence>
<evidence type="ECO:0000256" key="2">
    <source>
        <dbReference type="ARBA" id="ARBA00022448"/>
    </source>
</evidence>
<keyword evidence="2" id="KW-0813">Transport</keyword>
<dbReference type="PANTHER" id="PTHR43776">
    <property type="entry name" value="TRANSPORT ATP-BINDING PROTEIN"/>
    <property type="match status" value="1"/>
</dbReference>
<dbReference type="PROSITE" id="PS50893">
    <property type="entry name" value="ABC_TRANSPORTER_2"/>
    <property type="match status" value="1"/>
</dbReference>
<feature type="domain" description="ABC transporter" evidence="5">
    <location>
        <begin position="5"/>
        <end position="253"/>
    </location>
</feature>
<dbReference type="PROSITE" id="PS00211">
    <property type="entry name" value="ABC_TRANSPORTER_1"/>
    <property type="match status" value="1"/>
</dbReference>
<dbReference type="InterPro" id="IPR013563">
    <property type="entry name" value="Oligopep_ABC_C"/>
</dbReference>
<dbReference type="GO" id="GO:0015833">
    <property type="term" value="P:peptide transport"/>
    <property type="evidence" value="ECO:0007669"/>
    <property type="project" value="InterPro"/>
</dbReference>
<dbReference type="Pfam" id="PF08352">
    <property type="entry name" value="oligo_HPY"/>
    <property type="match status" value="1"/>
</dbReference>
<dbReference type="InterPro" id="IPR027417">
    <property type="entry name" value="P-loop_NTPase"/>
</dbReference>
<dbReference type="InterPro" id="IPR050319">
    <property type="entry name" value="ABC_transp_ATP-bind"/>
</dbReference>
<evidence type="ECO:0000256" key="4">
    <source>
        <dbReference type="ARBA" id="ARBA00022840"/>
    </source>
</evidence>
<dbReference type="SUPFAM" id="SSF52540">
    <property type="entry name" value="P-loop containing nucleoside triphosphate hydrolases"/>
    <property type="match status" value="1"/>
</dbReference>
<organism evidence="6 7">
    <name type="scientific">Sporomusa ovata</name>
    <dbReference type="NCBI Taxonomy" id="2378"/>
    <lineage>
        <taxon>Bacteria</taxon>
        <taxon>Bacillati</taxon>
        <taxon>Bacillota</taxon>
        <taxon>Negativicutes</taxon>
        <taxon>Selenomonadales</taxon>
        <taxon>Sporomusaceae</taxon>
        <taxon>Sporomusa</taxon>
    </lineage>
</organism>
<dbReference type="InterPro" id="IPR003593">
    <property type="entry name" value="AAA+_ATPase"/>
</dbReference>
<sequence>MTNLLELKMVEKHFTKRSILDKTQTIRAVDGVSLTLHKGETLGIVGESGCGKSTLASLILRLEKPTSGQILLGGIDIAQFSEALLRPLRSRIQIVFQDPYSSLNPRFTVRQIVAEPMRVIGKWMPREIDEKVVQLLELVGLSKEHLHRYPHEFSGGQRQRLSIARALINDLEILILDEPTSALDVSVQAQVLNLLQQLQTDLGLSYIFISHNLSVVKYVSDRVAVMYFGKIVELGAVEDVMLQPLHPYTKELIGAVPVIGRPLSEVDLFYQEQKNAAGNSAGCLYYSRCPLAKKHCLEKPVPLLEYAAGHQVACLEMLKYLSNTLE</sequence>
<protein>
    <submittedName>
        <fullName evidence="6">Oligopeptide transport ATP-binding protein OppF (TC 3.A.1.5.1)</fullName>
    </submittedName>
</protein>
<dbReference type="RefSeq" id="WP_021167709.1">
    <property type="nucleotide sequence ID" value="NZ_CTRP01000008.1"/>
</dbReference>
<dbReference type="CDD" id="cd03257">
    <property type="entry name" value="ABC_NikE_OppD_transporters"/>
    <property type="match status" value="1"/>
</dbReference>
<keyword evidence="3" id="KW-0547">Nucleotide-binding</keyword>
<evidence type="ECO:0000256" key="1">
    <source>
        <dbReference type="ARBA" id="ARBA00005417"/>
    </source>
</evidence>
<dbReference type="EMBL" id="CTRP01000008">
    <property type="protein sequence ID" value="CQR72077.1"/>
    <property type="molecule type" value="Genomic_DNA"/>
</dbReference>
<name>A0A0U1KXC5_9FIRM</name>
<dbReference type="GO" id="GO:0016887">
    <property type="term" value="F:ATP hydrolysis activity"/>
    <property type="evidence" value="ECO:0007669"/>
    <property type="project" value="InterPro"/>
</dbReference>
<reference evidence="7" key="1">
    <citation type="submission" date="2015-03" db="EMBL/GenBank/DDBJ databases">
        <authorList>
            <person name="Nijsse Bart"/>
        </authorList>
    </citation>
    <scope>NUCLEOTIDE SEQUENCE [LARGE SCALE GENOMIC DNA]</scope>
</reference>
<evidence type="ECO:0000313" key="7">
    <source>
        <dbReference type="Proteomes" id="UP000049855"/>
    </source>
</evidence>
<dbReference type="PANTHER" id="PTHR43776:SF7">
    <property type="entry name" value="D,D-DIPEPTIDE TRANSPORT ATP-BINDING PROTEIN DDPF-RELATED"/>
    <property type="match status" value="1"/>
</dbReference>
<evidence type="ECO:0000256" key="3">
    <source>
        <dbReference type="ARBA" id="ARBA00022741"/>
    </source>
</evidence>
<dbReference type="AlphaFoldDB" id="A0A0U1KXC5"/>
<dbReference type="GO" id="GO:0005524">
    <property type="term" value="F:ATP binding"/>
    <property type="evidence" value="ECO:0007669"/>
    <property type="project" value="UniProtKB-KW"/>
</dbReference>
<evidence type="ECO:0000313" key="6">
    <source>
        <dbReference type="EMBL" id="CQR72077.1"/>
    </source>
</evidence>
<dbReference type="GO" id="GO:0055085">
    <property type="term" value="P:transmembrane transport"/>
    <property type="evidence" value="ECO:0007669"/>
    <property type="project" value="UniProtKB-ARBA"/>
</dbReference>
<gene>
    <name evidence="6" type="ORF">SpAn4DRAFT_4766</name>
</gene>
<dbReference type="InterPro" id="IPR017871">
    <property type="entry name" value="ABC_transporter-like_CS"/>
</dbReference>
<dbReference type="InterPro" id="IPR003439">
    <property type="entry name" value="ABC_transporter-like_ATP-bd"/>
</dbReference>
<comment type="similarity">
    <text evidence="1">Belongs to the ABC transporter superfamily.</text>
</comment>
<dbReference type="Pfam" id="PF00005">
    <property type="entry name" value="ABC_tran"/>
    <property type="match status" value="1"/>
</dbReference>
<keyword evidence="7" id="KW-1185">Reference proteome</keyword>
<dbReference type="Gene3D" id="3.40.50.300">
    <property type="entry name" value="P-loop containing nucleotide triphosphate hydrolases"/>
    <property type="match status" value="1"/>
</dbReference>
<dbReference type="SMART" id="SM00382">
    <property type="entry name" value="AAA"/>
    <property type="match status" value="1"/>
</dbReference>
<accession>A0A0U1KXC5</accession>
<keyword evidence="4 6" id="KW-0067">ATP-binding</keyword>
<dbReference type="Proteomes" id="UP000049855">
    <property type="component" value="Unassembled WGS sequence"/>
</dbReference>
<dbReference type="NCBIfam" id="TIGR01727">
    <property type="entry name" value="oligo_HPY"/>
    <property type="match status" value="1"/>
</dbReference>